<keyword evidence="3" id="KW-0238">DNA-binding</keyword>
<dbReference type="InterPro" id="IPR036576">
    <property type="entry name" value="WRKY_dom_sf"/>
</dbReference>
<dbReference type="Gene3D" id="2.20.25.80">
    <property type="entry name" value="WRKY domain"/>
    <property type="match status" value="1"/>
</dbReference>
<comment type="subcellular location">
    <subcellularLocation>
        <location evidence="1">Nucleus</location>
    </subcellularLocation>
</comment>
<dbReference type="EMBL" id="CM003530">
    <property type="protein sequence ID" value="RCV17235.1"/>
    <property type="molecule type" value="Genomic_DNA"/>
</dbReference>
<gene>
    <name evidence="8" type="ORF">SETIT_3G203600v2</name>
</gene>
<dbReference type="SUPFAM" id="SSF118290">
    <property type="entry name" value="WRKY DNA-binding domain"/>
    <property type="match status" value="1"/>
</dbReference>
<evidence type="ECO:0000256" key="3">
    <source>
        <dbReference type="ARBA" id="ARBA00023125"/>
    </source>
</evidence>
<dbReference type="GO" id="GO:0003700">
    <property type="term" value="F:DNA-binding transcription factor activity"/>
    <property type="evidence" value="ECO:0007669"/>
    <property type="project" value="InterPro"/>
</dbReference>
<evidence type="ECO:0000256" key="5">
    <source>
        <dbReference type="ARBA" id="ARBA00023242"/>
    </source>
</evidence>
<evidence type="ECO:0000256" key="6">
    <source>
        <dbReference type="SAM" id="MobiDB-lite"/>
    </source>
</evidence>
<dbReference type="PANTHER" id="PTHR32096">
    <property type="entry name" value="WRKY TRANSCRIPTION FACTOR 30-RELATED-RELATED"/>
    <property type="match status" value="1"/>
</dbReference>
<evidence type="ECO:0000313" key="8">
    <source>
        <dbReference type="EMBL" id="RCV17235.1"/>
    </source>
</evidence>
<dbReference type="GO" id="GO:0043565">
    <property type="term" value="F:sequence-specific DNA binding"/>
    <property type="evidence" value="ECO:0007669"/>
    <property type="project" value="InterPro"/>
</dbReference>
<dbReference type="PROSITE" id="PS50811">
    <property type="entry name" value="WRKY"/>
    <property type="match status" value="1"/>
</dbReference>
<feature type="region of interest" description="Disordered" evidence="6">
    <location>
        <begin position="70"/>
        <end position="112"/>
    </location>
</feature>
<evidence type="ECO:0000256" key="4">
    <source>
        <dbReference type="ARBA" id="ARBA00023163"/>
    </source>
</evidence>
<dbReference type="InterPro" id="IPR044810">
    <property type="entry name" value="WRKY_plant"/>
</dbReference>
<feature type="domain" description="WRKY" evidence="7">
    <location>
        <begin position="118"/>
        <end position="181"/>
    </location>
</feature>
<evidence type="ECO:0000256" key="2">
    <source>
        <dbReference type="ARBA" id="ARBA00023015"/>
    </source>
</evidence>
<dbReference type="STRING" id="4555.A0A368QGX9"/>
<proteinExistence type="predicted"/>
<evidence type="ECO:0000256" key="1">
    <source>
        <dbReference type="ARBA" id="ARBA00004123"/>
    </source>
</evidence>
<keyword evidence="2" id="KW-0805">Transcription regulation</keyword>
<name>A0A368QGX9_SETIT</name>
<sequence length="293" mass="32179">MAMASAPAPVCAALKLVARGRESAAVLQTLLLGQQAPADGSASAAPHGLQELTNQILRCCDRALAALRHSGTEEEDADAAGGIRKRKPERGNGAPAASPARASKRMRMRGGEMGTRVEKRATMEDGFIWRKYGQKEIHGSKYPRFYFRCTYKEDHGCTARRQVQRWEADPSVFLITYFGDHTCCRDDDEPPAPFVINFSSSSSDGKPSGSPWPSCDDDGLVVSKTPDLCNSPEESEFVDQSTSVPELTRMSSMEWDSLLDGCLDWMLWDGESSFDIIGDEFIGHDIDYLDVLS</sequence>
<dbReference type="SMART" id="SM00774">
    <property type="entry name" value="WRKY"/>
    <property type="match status" value="1"/>
</dbReference>
<dbReference type="PANTHER" id="PTHR32096:SF146">
    <property type="entry name" value="WRKY TRANSCRIPTION FACTOR 19-RELATED"/>
    <property type="match status" value="1"/>
</dbReference>
<organism evidence="8">
    <name type="scientific">Setaria italica</name>
    <name type="common">Foxtail millet</name>
    <name type="synonym">Panicum italicum</name>
    <dbReference type="NCBI Taxonomy" id="4555"/>
    <lineage>
        <taxon>Eukaryota</taxon>
        <taxon>Viridiplantae</taxon>
        <taxon>Streptophyta</taxon>
        <taxon>Embryophyta</taxon>
        <taxon>Tracheophyta</taxon>
        <taxon>Spermatophyta</taxon>
        <taxon>Magnoliopsida</taxon>
        <taxon>Liliopsida</taxon>
        <taxon>Poales</taxon>
        <taxon>Poaceae</taxon>
        <taxon>PACMAD clade</taxon>
        <taxon>Panicoideae</taxon>
        <taxon>Panicodae</taxon>
        <taxon>Paniceae</taxon>
        <taxon>Cenchrinae</taxon>
        <taxon>Setaria</taxon>
    </lineage>
</organism>
<protein>
    <recommendedName>
        <fullName evidence="7">WRKY domain-containing protein</fullName>
    </recommendedName>
</protein>
<dbReference type="KEGG" id="sita:101772113"/>
<reference evidence="8" key="1">
    <citation type="journal article" date="2012" name="Nat. Biotechnol.">
        <title>Reference genome sequence of the model plant Setaria.</title>
        <authorList>
            <person name="Bennetzen J.L."/>
            <person name="Schmutz J."/>
            <person name="Wang H."/>
            <person name="Percifield R."/>
            <person name="Hawkins J."/>
            <person name="Pontaroli A.C."/>
            <person name="Estep M."/>
            <person name="Feng L."/>
            <person name="Vaughn J.N."/>
            <person name="Grimwood J."/>
            <person name="Jenkins J."/>
            <person name="Barry K."/>
            <person name="Lindquist E."/>
            <person name="Hellsten U."/>
            <person name="Deshpande S."/>
            <person name="Wang X."/>
            <person name="Wu X."/>
            <person name="Mitros T."/>
            <person name="Triplett J."/>
            <person name="Yang X."/>
            <person name="Ye C.Y."/>
            <person name="Mauro-Herrera M."/>
            <person name="Wang L."/>
            <person name="Li P."/>
            <person name="Sharma M."/>
            <person name="Sharma R."/>
            <person name="Ronald P.C."/>
            <person name="Panaud O."/>
            <person name="Kellogg E.A."/>
            <person name="Brutnell T.P."/>
            <person name="Doust A.N."/>
            <person name="Tuskan G.A."/>
            <person name="Rokhsar D."/>
            <person name="Devos K.M."/>
        </authorList>
    </citation>
    <scope>NUCLEOTIDE SEQUENCE [LARGE SCALE GENOMIC DNA]</scope>
    <source>
        <strain evidence="8">Yugu1</strain>
    </source>
</reference>
<accession>A0A368QGX9</accession>
<feature type="compositionally biased region" description="Low complexity" evidence="6">
    <location>
        <begin position="91"/>
        <end position="101"/>
    </location>
</feature>
<reference evidence="8" key="2">
    <citation type="submission" date="2015-07" db="EMBL/GenBank/DDBJ databases">
        <authorList>
            <person name="Noorani M."/>
        </authorList>
    </citation>
    <scope>NUCLEOTIDE SEQUENCE</scope>
    <source>
        <strain evidence="8">Yugu1</strain>
    </source>
</reference>
<dbReference type="AlphaFoldDB" id="A0A368QGX9"/>
<dbReference type="InterPro" id="IPR003657">
    <property type="entry name" value="WRKY_dom"/>
</dbReference>
<dbReference type="OrthoDB" id="2021064at2759"/>
<keyword evidence="5" id="KW-0539">Nucleus</keyword>
<keyword evidence="4" id="KW-0804">Transcription</keyword>
<evidence type="ECO:0000259" key="7">
    <source>
        <dbReference type="PROSITE" id="PS50811"/>
    </source>
</evidence>
<dbReference type="Pfam" id="PF03106">
    <property type="entry name" value="WRKY"/>
    <property type="match status" value="1"/>
</dbReference>
<dbReference type="GO" id="GO:0005634">
    <property type="term" value="C:nucleus"/>
    <property type="evidence" value="ECO:0007669"/>
    <property type="project" value="UniProtKB-SubCell"/>
</dbReference>